<keyword evidence="1" id="KW-0595">Phospholipid degradation</keyword>
<dbReference type="Proteomes" id="UP000000644">
    <property type="component" value="Chromosome"/>
</dbReference>
<evidence type="ECO:0000256" key="1">
    <source>
        <dbReference type="PIRNR" id="PIRNR006162"/>
    </source>
</evidence>
<dbReference type="InterPro" id="IPR026037">
    <property type="entry name" value="PgpA"/>
</dbReference>
<dbReference type="AlphaFoldDB" id="A1VTI4"/>
<name>A1VTI4_POLNA</name>
<comment type="pathway">
    <text evidence="1">Phospholipid metabolism; phosphatidylglycerol biosynthesis; phosphatidylglycerol from CDP-diacylglycerol: step 2/2.</text>
</comment>
<keyword evidence="1" id="KW-0442">Lipid degradation</keyword>
<dbReference type="GO" id="GO:0006655">
    <property type="term" value="P:phosphatidylglycerol biosynthetic process"/>
    <property type="evidence" value="ECO:0007669"/>
    <property type="project" value="UniProtKB-UniPathway"/>
</dbReference>
<feature type="transmembrane region" description="Helical" evidence="2">
    <location>
        <begin position="102"/>
        <end position="129"/>
    </location>
</feature>
<dbReference type="EMBL" id="CP000529">
    <property type="protein sequence ID" value="ABM38962.1"/>
    <property type="molecule type" value="Genomic_DNA"/>
</dbReference>
<dbReference type="InterPro" id="IPR036681">
    <property type="entry name" value="PgpA-like_sf"/>
</dbReference>
<comment type="catalytic activity">
    <reaction evidence="1">
        <text>a 1,2-diacyl-sn-glycero-3-phospho-(1'-sn-glycero-3'-phosphate) + H2O = a 1,2-diacyl-sn-glycero-3-phospho-(1'-sn-glycerol) + phosphate</text>
        <dbReference type="Rhea" id="RHEA:33751"/>
        <dbReference type="ChEBI" id="CHEBI:15377"/>
        <dbReference type="ChEBI" id="CHEBI:43474"/>
        <dbReference type="ChEBI" id="CHEBI:60110"/>
        <dbReference type="ChEBI" id="CHEBI:64716"/>
        <dbReference type="EC" id="3.1.3.27"/>
    </reaction>
</comment>
<dbReference type="Pfam" id="PF04608">
    <property type="entry name" value="PgpA"/>
    <property type="match status" value="1"/>
</dbReference>
<evidence type="ECO:0000313" key="5">
    <source>
        <dbReference type="Proteomes" id="UP000000644"/>
    </source>
</evidence>
<evidence type="ECO:0000313" key="4">
    <source>
        <dbReference type="EMBL" id="ABM38962.1"/>
    </source>
</evidence>
<keyword evidence="1 4" id="KW-0378">Hydrolase</keyword>
<reference evidence="5" key="1">
    <citation type="journal article" date="2009" name="Environ. Microbiol.">
        <title>The genome of Polaromonas naphthalenivorans strain CJ2, isolated from coal tar-contaminated sediment, reveals physiological and metabolic versatility and evolution through extensive horizontal gene transfer.</title>
        <authorList>
            <person name="Yagi J.M."/>
            <person name="Sims D."/>
            <person name="Brettin T."/>
            <person name="Bruce D."/>
            <person name="Madsen E.L."/>
        </authorList>
    </citation>
    <scope>NUCLEOTIDE SEQUENCE [LARGE SCALE GENOMIC DNA]</scope>
    <source>
        <strain evidence="5">CJ2</strain>
    </source>
</reference>
<dbReference type="PANTHER" id="PTHR36305">
    <property type="entry name" value="PHOSPHATIDYLGLYCEROPHOSPHATASE A"/>
    <property type="match status" value="1"/>
</dbReference>
<dbReference type="HOGENOM" id="CLU_103734_0_0_4"/>
<dbReference type="KEGG" id="pna:Pnap_3666"/>
<feature type="transmembrane region" description="Helical" evidence="2">
    <location>
        <begin position="60"/>
        <end position="81"/>
    </location>
</feature>
<comment type="function">
    <text evidence="1">Lipid phosphatase which dephosphorylates phosphatidylglycerophosphate (PGP) to phosphatidylglycerol (PG).</text>
</comment>
<dbReference type="UniPathway" id="UPA00084">
    <property type="reaction ID" value="UER00504"/>
</dbReference>
<keyword evidence="1" id="KW-1003">Cell membrane</keyword>
<feature type="transmembrane region" description="Helical" evidence="2">
    <location>
        <begin position="20"/>
        <end position="40"/>
    </location>
</feature>
<keyword evidence="1" id="KW-0997">Cell inner membrane</keyword>
<dbReference type="PANTHER" id="PTHR36305:SF1">
    <property type="entry name" value="PHOSPHATIDYLGLYCEROPHOSPHATASE A"/>
    <property type="match status" value="1"/>
</dbReference>
<proteinExistence type="predicted"/>
<dbReference type="STRING" id="365044.Pnap_3666"/>
<keyword evidence="1 2" id="KW-0472">Membrane</keyword>
<keyword evidence="1" id="KW-0479">Metal-binding</keyword>
<dbReference type="InterPro" id="IPR007686">
    <property type="entry name" value="YutG/PgpA"/>
</dbReference>
<dbReference type="CDD" id="cd06971">
    <property type="entry name" value="PgpA"/>
    <property type="match status" value="1"/>
</dbReference>
<dbReference type="GO" id="GO:0005886">
    <property type="term" value="C:plasma membrane"/>
    <property type="evidence" value="ECO:0007669"/>
    <property type="project" value="UniProtKB-SubCell"/>
</dbReference>
<dbReference type="EC" id="3.1.3.27" evidence="1"/>
<keyword evidence="2" id="KW-1133">Transmembrane helix</keyword>
<gene>
    <name evidence="4" type="ordered locus">Pnap_3666</name>
</gene>
<dbReference type="GO" id="GO:0008962">
    <property type="term" value="F:phosphatidylglycerophosphatase activity"/>
    <property type="evidence" value="ECO:0007669"/>
    <property type="project" value="UniProtKB-EC"/>
</dbReference>
<dbReference type="OrthoDB" id="9804091at2"/>
<organism evidence="4 5">
    <name type="scientific">Polaromonas naphthalenivorans (strain CJ2)</name>
    <dbReference type="NCBI Taxonomy" id="365044"/>
    <lineage>
        <taxon>Bacteria</taxon>
        <taxon>Pseudomonadati</taxon>
        <taxon>Pseudomonadota</taxon>
        <taxon>Betaproteobacteria</taxon>
        <taxon>Burkholderiales</taxon>
        <taxon>Comamonadaceae</taxon>
        <taxon>Polaromonas</taxon>
    </lineage>
</organism>
<keyword evidence="1" id="KW-0443">Lipid metabolism</keyword>
<dbReference type="RefSeq" id="WP_011803028.1">
    <property type="nucleotide sequence ID" value="NC_008781.1"/>
</dbReference>
<feature type="transmembrane region" description="Helical" evidence="2">
    <location>
        <begin position="158"/>
        <end position="184"/>
    </location>
</feature>
<sequence>MTEALASPSPAGPIRPTAKFLLAHPAHFVALGFGSGLSPFAPGTAGTLWAWLSFMLLQRWLTPGGIGWLIALSIPVGWWVCTVTARNMRVLDPGSIVWDEIVAFWAVLWLVMPAGLLGQAIAFTLFRYFDAAKPGPVGWADRLSHGVDPASDRHAWSIAGFGIMFDDLVAAGCTLLVIALWRFFA</sequence>
<dbReference type="PIRSF" id="PIRSF006162">
    <property type="entry name" value="PgpA"/>
    <property type="match status" value="1"/>
</dbReference>
<evidence type="ECO:0000256" key="2">
    <source>
        <dbReference type="SAM" id="Phobius"/>
    </source>
</evidence>
<keyword evidence="5" id="KW-1185">Reference proteome</keyword>
<comment type="subcellular location">
    <subcellularLocation>
        <location evidence="1">Cell inner membrane</location>
        <topology evidence="1">Multi-pass membrane protein</topology>
    </subcellularLocation>
</comment>
<dbReference type="SUPFAM" id="SSF101307">
    <property type="entry name" value="YutG-like"/>
    <property type="match status" value="1"/>
</dbReference>
<evidence type="ECO:0000259" key="3">
    <source>
        <dbReference type="Pfam" id="PF04608"/>
    </source>
</evidence>
<accession>A1VTI4</accession>
<keyword evidence="1 2" id="KW-0812">Transmembrane</keyword>
<keyword evidence="1" id="KW-0460">Magnesium</keyword>
<keyword evidence="1" id="KW-1208">Phospholipid metabolism</keyword>
<dbReference type="eggNOG" id="COG1267">
    <property type="taxonomic scope" value="Bacteria"/>
</dbReference>
<dbReference type="GO" id="GO:0009395">
    <property type="term" value="P:phospholipid catabolic process"/>
    <property type="evidence" value="ECO:0007669"/>
    <property type="project" value="UniProtKB-KW"/>
</dbReference>
<feature type="domain" description="YutG/PgpA" evidence="3">
    <location>
        <begin position="29"/>
        <end position="180"/>
    </location>
</feature>
<dbReference type="GO" id="GO:0046872">
    <property type="term" value="F:metal ion binding"/>
    <property type="evidence" value="ECO:0007669"/>
    <property type="project" value="UniProtKB-KW"/>
</dbReference>
<comment type="cofactor">
    <cofactor evidence="1">
        <name>Mg(2+)</name>
        <dbReference type="ChEBI" id="CHEBI:18420"/>
    </cofactor>
</comment>
<protein>
    <recommendedName>
        <fullName evidence="1">Phosphatidylglycerophosphatase A</fullName>
        <ecNumber evidence="1">3.1.3.27</ecNumber>
    </recommendedName>
    <alternativeName>
        <fullName evidence="1">Phosphatidylglycerolphosphate phosphatase A</fullName>
    </alternativeName>
</protein>